<evidence type="ECO:0000256" key="3">
    <source>
        <dbReference type="ARBA" id="ARBA00012643"/>
    </source>
</evidence>
<dbReference type="GO" id="GO:0000166">
    <property type="term" value="F:nucleotide binding"/>
    <property type="evidence" value="ECO:0007669"/>
    <property type="project" value="UniProtKB-KW"/>
</dbReference>
<keyword evidence="6" id="KW-1133">Transmembrane helix</keyword>
<evidence type="ECO:0000313" key="10">
    <source>
        <dbReference type="Proteomes" id="UP001187531"/>
    </source>
</evidence>
<dbReference type="Gene3D" id="3.60.21.10">
    <property type="match status" value="1"/>
</dbReference>
<dbReference type="InterPro" id="IPR006179">
    <property type="entry name" value="5_nucleotidase/apyrase"/>
</dbReference>
<dbReference type="Pfam" id="PF02872">
    <property type="entry name" value="5_nucleotid_C"/>
    <property type="match status" value="1"/>
</dbReference>
<feature type="region of interest" description="Disordered" evidence="5">
    <location>
        <begin position="53"/>
        <end position="124"/>
    </location>
</feature>
<evidence type="ECO:0000256" key="6">
    <source>
        <dbReference type="SAM" id="Phobius"/>
    </source>
</evidence>
<dbReference type="InterPro" id="IPR008334">
    <property type="entry name" value="5'-Nucleotdase_C"/>
</dbReference>
<feature type="chain" id="PRO_5041695068" description="5'-nucleotidase" evidence="7">
    <location>
        <begin position="16"/>
        <end position="678"/>
    </location>
</feature>
<comment type="catalytic activity">
    <reaction evidence="1">
        <text>a ribonucleoside 5'-phosphate + H2O = a ribonucleoside + phosphate</text>
        <dbReference type="Rhea" id="RHEA:12484"/>
        <dbReference type="ChEBI" id="CHEBI:15377"/>
        <dbReference type="ChEBI" id="CHEBI:18254"/>
        <dbReference type="ChEBI" id="CHEBI:43474"/>
        <dbReference type="ChEBI" id="CHEBI:58043"/>
        <dbReference type="EC" id="3.1.3.5"/>
    </reaction>
</comment>
<dbReference type="InterPro" id="IPR029052">
    <property type="entry name" value="Metallo-depent_PP-like"/>
</dbReference>
<keyword evidence="10" id="KW-1185">Reference proteome</keyword>
<sequence length="678" mass="74979">MRSIVCIIVVSLVSAESFQLRIIHTNDQSFQLNEYSENGETCKSITEPTTVYTSTTVTTPQTTPASTTTTSSVSSTFSSTTDETSESTSESITTVTEDTTTEPITTVTEDTTTEPIETNTEEKATEQWRKDTMCYGGVPRIVRKVSELRNDSVYQSLYIDAGGIIRANRIFQLAKSDTAVNVTKILKPDVIVPSVEDFKQGFVESMNFFAGIKQNKIDVLAANIRVFDSKGENISFEASHIYDFDSVKVGVIGFVSEDVKNFLPGSSIVEDPSVAILREITTLQSQGVFIIIVAGSSTISEAKSLLNRFKEIDVIVSGGGDSYFMYNTDMGSAPDPVNETYPYKLEDGTNYPQFAVQVPHKGKYLGNLELEIDPEIGAITSTKSSNPIIMDNSIDEDTEAEKYVEETLTEIEALLEEEMAVLEYKISAQNCSIGECTAGNCITEAVWEYLIQEEKVMEKPAVVFWRSSLMTGEIEEGKVNLEEILKMYPTNTIVGLAKLKGSELKQFLEISLNNNGTGNNLQFYGARVTYQLAQPDGKRVKEISVLKSGGELHYATVTEEEVVTIAVDGEMFHLDPYTNLLQGKGELLQFYNSTSSWYISSSDALFHFFNSSSSVSIAKEGKISFFVAPPPPKNPDYTGTVFLTIFITVLVELLAYAAYTYVWPKLRQRRGSLVSLLR</sequence>
<dbReference type="SUPFAM" id="SSF56300">
    <property type="entry name" value="Metallo-dependent phosphatases"/>
    <property type="match status" value="1"/>
</dbReference>
<dbReference type="PANTHER" id="PTHR11575:SF24">
    <property type="entry name" value="5'-NUCLEOTIDASE"/>
    <property type="match status" value="1"/>
</dbReference>
<evidence type="ECO:0000256" key="2">
    <source>
        <dbReference type="ARBA" id="ARBA00006654"/>
    </source>
</evidence>
<dbReference type="GO" id="GO:0006196">
    <property type="term" value="P:AMP catabolic process"/>
    <property type="evidence" value="ECO:0007669"/>
    <property type="project" value="TreeGrafter"/>
</dbReference>
<evidence type="ECO:0000256" key="7">
    <source>
        <dbReference type="SAM" id="SignalP"/>
    </source>
</evidence>
<keyword evidence="6" id="KW-0812">Transmembrane</keyword>
<dbReference type="GO" id="GO:0005886">
    <property type="term" value="C:plasma membrane"/>
    <property type="evidence" value="ECO:0007669"/>
    <property type="project" value="TreeGrafter"/>
</dbReference>
<dbReference type="EC" id="3.1.3.5" evidence="3"/>
<keyword evidence="7" id="KW-0732">Signal</keyword>
<evidence type="ECO:0000313" key="9">
    <source>
        <dbReference type="EMBL" id="KAK2717903.1"/>
    </source>
</evidence>
<protein>
    <recommendedName>
        <fullName evidence="3">5'-nucleotidase</fullName>
        <ecNumber evidence="3">3.1.3.5</ecNumber>
    </recommendedName>
</protein>
<feature type="domain" description="5'-Nucleotidase C-terminal" evidence="8">
    <location>
        <begin position="425"/>
        <end position="552"/>
    </location>
</feature>
<proteinExistence type="inferred from homology"/>
<feature type="transmembrane region" description="Helical" evidence="6">
    <location>
        <begin position="641"/>
        <end position="662"/>
    </location>
</feature>
<dbReference type="Gene3D" id="3.90.780.10">
    <property type="entry name" value="5'-Nucleotidase, C-terminal domain"/>
    <property type="match status" value="1"/>
</dbReference>
<dbReference type="PRINTS" id="PR01607">
    <property type="entry name" value="APYRASEFAMLY"/>
</dbReference>
<dbReference type="AlphaFoldDB" id="A0AA88HZ57"/>
<evidence type="ECO:0000256" key="1">
    <source>
        <dbReference type="ARBA" id="ARBA00000815"/>
    </source>
</evidence>
<dbReference type="GO" id="GO:0008253">
    <property type="term" value="F:5'-nucleotidase activity"/>
    <property type="evidence" value="ECO:0007669"/>
    <property type="project" value="UniProtKB-EC"/>
</dbReference>
<evidence type="ECO:0000256" key="5">
    <source>
        <dbReference type="SAM" id="MobiDB-lite"/>
    </source>
</evidence>
<feature type="compositionally biased region" description="Low complexity" evidence="5">
    <location>
        <begin position="53"/>
        <end position="118"/>
    </location>
</feature>
<reference evidence="9" key="1">
    <citation type="submission" date="2023-07" db="EMBL/GenBank/DDBJ databases">
        <title>Chromosome-level genome assembly of Artemia franciscana.</title>
        <authorList>
            <person name="Jo E."/>
        </authorList>
    </citation>
    <scope>NUCLEOTIDE SEQUENCE</scope>
    <source>
        <tissue evidence="9">Whole body</tissue>
    </source>
</reference>
<accession>A0AA88HZ57</accession>
<dbReference type="Proteomes" id="UP001187531">
    <property type="component" value="Unassembled WGS sequence"/>
</dbReference>
<keyword evidence="4" id="KW-0547">Nucleotide-binding</keyword>
<dbReference type="PANTHER" id="PTHR11575">
    <property type="entry name" value="5'-NUCLEOTIDASE-RELATED"/>
    <property type="match status" value="1"/>
</dbReference>
<comment type="similarity">
    <text evidence="2 4">Belongs to the 5'-nucleotidase family.</text>
</comment>
<dbReference type="EMBL" id="JAVRJZ010000010">
    <property type="protein sequence ID" value="KAK2717903.1"/>
    <property type="molecule type" value="Genomic_DNA"/>
</dbReference>
<dbReference type="SUPFAM" id="SSF55816">
    <property type="entry name" value="5'-nucleotidase (syn. UDP-sugar hydrolase), C-terminal domain"/>
    <property type="match status" value="1"/>
</dbReference>
<evidence type="ECO:0000256" key="4">
    <source>
        <dbReference type="RuleBase" id="RU362119"/>
    </source>
</evidence>
<keyword evidence="6" id="KW-0472">Membrane</keyword>
<feature type="signal peptide" evidence="7">
    <location>
        <begin position="1"/>
        <end position="15"/>
    </location>
</feature>
<evidence type="ECO:0000259" key="8">
    <source>
        <dbReference type="Pfam" id="PF02872"/>
    </source>
</evidence>
<gene>
    <name evidence="9" type="ORF">QYM36_006635</name>
</gene>
<keyword evidence="4" id="KW-0378">Hydrolase</keyword>
<name>A0AA88HZ57_ARTSF</name>
<organism evidence="9 10">
    <name type="scientific">Artemia franciscana</name>
    <name type="common">Brine shrimp</name>
    <name type="synonym">Artemia sanfranciscana</name>
    <dbReference type="NCBI Taxonomy" id="6661"/>
    <lineage>
        <taxon>Eukaryota</taxon>
        <taxon>Metazoa</taxon>
        <taxon>Ecdysozoa</taxon>
        <taxon>Arthropoda</taxon>
        <taxon>Crustacea</taxon>
        <taxon>Branchiopoda</taxon>
        <taxon>Anostraca</taxon>
        <taxon>Artemiidae</taxon>
        <taxon>Artemia</taxon>
    </lineage>
</organism>
<dbReference type="InterPro" id="IPR036907">
    <property type="entry name" value="5'-Nucleotdase_C_sf"/>
</dbReference>
<comment type="caution">
    <text evidence="9">The sequence shown here is derived from an EMBL/GenBank/DDBJ whole genome shotgun (WGS) entry which is preliminary data.</text>
</comment>